<protein>
    <submittedName>
        <fullName evidence="1">Uncharacterized protein</fullName>
    </submittedName>
</protein>
<organism evidence="1 2">
    <name type="scientific">Athelia psychrophila</name>
    <dbReference type="NCBI Taxonomy" id="1759441"/>
    <lineage>
        <taxon>Eukaryota</taxon>
        <taxon>Fungi</taxon>
        <taxon>Dikarya</taxon>
        <taxon>Basidiomycota</taxon>
        <taxon>Agaricomycotina</taxon>
        <taxon>Agaricomycetes</taxon>
        <taxon>Agaricomycetidae</taxon>
        <taxon>Atheliales</taxon>
        <taxon>Atheliaceae</taxon>
        <taxon>Athelia</taxon>
    </lineage>
</organism>
<dbReference type="EMBL" id="KV417487">
    <property type="protein sequence ID" value="KZP32147.1"/>
    <property type="molecule type" value="Genomic_DNA"/>
</dbReference>
<accession>A0A166UXY5</accession>
<dbReference type="Proteomes" id="UP000076532">
    <property type="component" value="Unassembled WGS sequence"/>
</dbReference>
<gene>
    <name evidence="1" type="ORF">FIBSPDRAFT_882968</name>
</gene>
<sequence length="441" mass="50599">MPPSLPTELWQLIFKAAHSRTARYLQHNDLQAYNVEIILGLVCRFWRRVVLDTPDLWTVIALSPATSDLCLMKTYILRSAPLKISLRLDFGPEETDFTTIGNVYRTMVGRIYQLSITHPSQKYASVFLSQISGLSHPSLETIVTRSDHLTYDPQYRVIFHTAPCLTEIHMDSGPLDFLSPHTLTSLRRVFIRLQCPRLWDINRPNTFHRAFDGSSLEYLELGPTCFKFWDRSNCTNLPNLKTLVIPRMAPDLLFLFFEAIRAPDLQTVALSSSQFLLPEPWHPNIPVDTLHWAYQQFYEQVNFQVPDPFKNVFSKVRDLGFIGTPRDIPTLHAVLRHLSTIFPDLVSLHTDISVSSLYFTFATSDKLLWPDLRYIFFQQAIHTSASSAHAFALQESRAREGHPMIHIIPATAKRHTVNNSLQARANQDLRLDWWEAASVSG</sequence>
<proteinExistence type="predicted"/>
<reference evidence="1 2" key="1">
    <citation type="journal article" date="2016" name="Mol. Biol. Evol.">
        <title>Comparative Genomics of Early-Diverging Mushroom-Forming Fungi Provides Insights into the Origins of Lignocellulose Decay Capabilities.</title>
        <authorList>
            <person name="Nagy L.G."/>
            <person name="Riley R."/>
            <person name="Tritt A."/>
            <person name="Adam C."/>
            <person name="Daum C."/>
            <person name="Floudas D."/>
            <person name="Sun H."/>
            <person name="Yadav J.S."/>
            <person name="Pangilinan J."/>
            <person name="Larsson K.H."/>
            <person name="Matsuura K."/>
            <person name="Barry K."/>
            <person name="Labutti K."/>
            <person name="Kuo R."/>
            <person name="Ohm R.A."/>
            <person name="Bhattacharya S.S."/>
            <person name="Shirouzu T."/>
            <person name="Yoshinaga Y."/>
            <person name="Martin F.M."/>
            <person name="Grigoriev I.V."/>
            <person name="Hibbett D.S."/>
        </authorList>
    </citation>
    <scope>NUCLEOTIDE SEQUENCE [LARGE SCALE GENOMIC DNA]</scope>
    <source>
        <strain evidence="1 2">CBS 109695</strain>
    </source>
</reference>
<dbReference type="AlphaFoldDB" id="A0A166UXY5"/>
<dbReference type="SUPFAM" id="SSF52058">
    <property type="entry name" value="L domain-like"/>
    <property type="match status" value="1"/>
</dbReference>
<name>A0A166UXY5_9AGAM</name>
<dbReference type="OrthoDB" id="2269034at2759"/>
<keyword evidence="2" id="KW-1185">Reference proteome</keyword>
<evidence type="ECO:0000313" key="2">
    <source>
        <dbReference type="Proteomes" id="UP000076532"/>
    </source>
</evidence>
<evidence type="ECO:0000313" key="1">
    <source>
        <dbReference type="EMBL" id="KZP32147.1"/>
    </source>
</evidence>